<dbReference type="PROSITE" id="PS50893">
    <property type="entry name" value="ABC_TRANSPORTER_2"/>
    <property type="match status" value="1"/>
</dbReference>
<keyword evidence="4 9" id="KW-0812">Transmembrane</keyword>
<dbReference type="GO" id="GO:0005886">
    <property type="term" value="C:plasma membrane"/>
    <property type="evidence" value="ECO:0007669"/>
    <property type="project" value="UniProtKB-SubCell"/>
</dbReference>
<dbReference type="InterPro" id="IPR027417">
    <property type="entry name" value="P-loop_NTPase"/>
</dbReference>
<evidence type="ECO:0000256" key="5">
    <source>
        <dbReference type="ARBA" id="ARBA00022741"/>
    </source>
</evidence>
<dbReference type="GO" id="GO:0005524">
    <property type="term" value="F:ATP binding"/>
    <property type="evidence" value="ECO:0007669"/>
    <property type="project" value="UniProtKB-KW"/>
</dbReference>
<evidence type="ECO:0000256" key="3">
    <source>
        <dbReference type="ARBA" id="ARBA00022475"/>
    </source>
</evidence>
<reference evidence="12" key="1">
    <citation type="submission" date="2017-09" db="EMBL/GenBank/DDBJ databases">
        <title>Depth-based differentiation of microbial function through sediment-hosted aquifers and enrichment of novel symbionts in the deep terrestrial subsurface.</title>
        <authorList>
            <person name="Probst A.J."/>
            <person name="Ladd B."/>
            <person name="Jarett J.K."/>
            <person name="Geller-Mcgrath D.E."/>
            <person name="Sieber C.M.K."/>
            <person name="Emerson J.B."/>
            <person name="Anantharaman K."/>
            <person name="Thomas B.C."/>
            <person name="Malmstrom R."/>
            <person name="Stieglmeier M."/>
            <person name="Klingl A."/>
            <person name="Woyke T."/>
            <person name="Ryan C.M."/>
            <person name="Banfield J.F."/>
        </authorList>
    </citation>
    <scope>NUCLEOTIDE SEQUENCE [LARGE SCALE GENOMIC DNA]</scope>
</reference>
<dbReference type="Gene3D" id="1.20.1560.10">
    <property type="entry name" value="ABC transporter type 1, transmembrane domain"/>
    <property type="match status" value="1"/>
</dbReference>
<dbReference type="GO" id="GO:0034040">
    <property type="term" value="F:ATPase-coupled lipid transmembrane transporter activity"/>
    <property type="evidence" value="ECO:0007669"/>
    <property type="project" value="TreeGrafter"/>
</dbReference>
<evidence type="ECO:0000259" key="10">
    <source>
        <dbReference type="PROSITE" id="PS50893"/>
    </source>
</evidence>
<dbReference type="InterPro" id="IPR036640">
    <property type="entry name" value="ABC1_TM_sf"/>
</dbReference>
<dbReference type="SUPFAM" id="SSF52540">
    <property type="entry name" value="P-loop containing nucleoside triphosphate hydrolases"/>
    <property type="match status" value="1"/>
</dbReference>
<dbReference type="InterPro" id="IPR003593">
    <property type="entry name" value="AAA+_ATPase"/>
</dbReference>
<dbReference type="InterPro" id="IPR039421">
    <property type="entry name" value="Type_1_exporter"/>
</dbReference>
<dbReference type="AlphaFoldDB" id="A0A2M7QIF0"/>
<feature type="domain" description="ABC transporter" evidence="10">
    <location>
        <begin position="350"/>
        <end position="590"/>
    </location>
</feature>
<dbReference type="PANTHER" id="PTHR24221:SF646">
    <property type="entry name" value="HAEMOLYSIN SECRETION ATP-BINDING PROTEIN"/>
    <property type="match status" value="1"/>
</dbReference>
<keyword evidence="2" id="KW-0813">Transport</keyword>
<feature type="transmembrane region" description="Helical" evidence="9">
    <location>
        <begin position="144"/>
        <end position="162"/>
    </location>
</feature>
<evidence type="ECO:0000256" key="8">
    <source>
        <dbReference type="ARBA" id="ARBA00023136"/>
    </source>
</evidence>
<keyword evidence="3" id="KW-1003">Cell membrane</keyword>
<feature type="transmembrane region" description="Helical" evidence="9">
    <location>
        <begin position="254"/>
        <end position="276"/>
    </location>
</feature>
<evidence type="ECO:0000256" key="7">
    <source>
        <dbReference type="ARBA" id="ARBA00022989"/>
    </source>
</evidence>
<sequence length="596" mass="68468">MKLVRLIKNIIWILKISYSLGPLKFIARICTIILYATLPILSFWILKLIIDQAVLSYVSKTTFNNLLYLVGLKIVLDLTWFFLDSLLEGLFKIMRFDLEAYFSHTVISKLNSMDLGFFEDSTILDLKQKALDTYSWRPTEMLNISFWSLYNLIQVTVQSMIIIQMNPLWLLLLYLFQIPAFLILLKIGQSAWNIWDADSTTRRKFMYFTGLFNNLAYIKEFKLYQVGDYFIEKIQNLLGVFHTNQKNIEKKRMMYGFSGVLLSNAPMFYITSSLLVKLIQKTLTPGLLTFYLNNLQTFASSLQNLVKNIIYGFEVNLYIDEIRRFLELPNKIIDPVKPTVLLLSENKVDINFNNISFTYPHSKRPVFKNFSLYINGEKKVAIVGENGSGKTTLIKLLCRFYDVQKGSITLNGIDIRSISQIKLHSLFSVLFQDYVGYDLTVKENIAMGSVIKIGNTNDIKKASQMAGVTEFVNSLPKKYNQLLGATFEGSEQLSIGQWQRIALAKVFMRNSPIMILDEPTAAVDAKTENEIFNKVMSLIKNKTVVMVSHRFSTVRQADEIVVIKAGQIIERGSHDRLMKSNGEYANMFNLQAKGYN</sequence>
<proteinExistence type="predicted"/>
<dbReference type="InterPro" id="IPR003439">
    <property type="entry name" value="ABC_transporter-like_ATP-bd"/>
</dbReference>
<comment type="subcellular location">
    <subcellularLocation>
        <location evidence="1">Cell membrane</location>
        <topology evidence="1">Multi-pass membrane protein</topology>
    </subcellularLocation>
</comment>
<evidence type="ECO:0000256" key="4">
    <source>
        <dbReference type="ARBA" id="ARBA00022692"/>
    </source>
</evidence>
<keyword evidence="5" id="KW-0547">Nucleotide-binding</keyword>
<feature type="transmembrane region" description="Helical" evidence="9">
    <location>
        <begin position="66"/>
        <end position="87"/>
    </location>
</feature>
<evidence type="ECO:0000256" key="1">
    <source>
        <dbReference type="ARBA" id="ARBA00004651"/>
    </source>
</evidence>
<comment type="caution">
    <text evidence="11">The sequence shown here is derived from an EMBL/GenBank/DDBJ whole genome shotgun (WGS) entry which is preliminary data.</text>
</comment>
<dbReference type="Proteomes" id="UP000229401">
    <property type="component" value="Unassembled WGS sequence"/>
</dbReference>
<evidence type="ECO:0000256" key="6">
    <source>
        <dbReference type="ARBA" id="ARBA00022840"/>
    </source>
</evidence>
<gene>
    <name evidence="11" type="ORF">COY87_04470</name>
</gene>
<evidence type="ECO:0000256" key="9">
    <source>
        <dbReference type="SAM" id="Phobius"/>
    </source>
</evidence>
<dbReference type="GO" id="GO:0016887">
    <property type="term" value="F:ATP hydrolysis activity"/>
    <property type="evidence" value="ECO:0007669"/>
    <property type="project" value="InterPro"/>
</dbReference>
<dbReference type="FunFam" id="3.40.50.300:FF:000221">
    <property type="entry name" value="Multidrug ABC transporter ATP-binding protein"/>
    <property type="match status" value="1"/>
</dbReference>
<protein>
    <recommendedName>
        <fullName evidence="10">ABC transporter domain-containing protein</fullName>
    </recommendedName>
</protein>
<feature type="transmembrane region" description="Helical" evidence="9">
    <location>
        <begin position="25"/>
        <end position="46"/>
    </location>
</feature>
<evidence type="ECO:0000313" key="12">
    <source>
        <dbReference type="Proteomes" id="UP000229401"/>
    </source>
</evidence>
<dbReference type="EMBL" id="PFLI01000149">
    <property type="protein sequence ID" value="PIY71766.1"/>
    <property type="molecule type" value="Genomic_DNA"/>
</dbReference>
<feature type="transmembrane region" description="Helical" evidence="9">
    <location>
        <begin position="168"/>
        <end position="185"/>
    </location>
</feature>
<evidence type="ECO:0000313" key="11">
    <source>
        <dbReference type="EMBL" id="PIY71766.1"/>
    </source>
</evidence>
<keyword evidence="8 9" id="KW-0472">Membrane</keyword>
<dbReference type="SMART" id="SM00382">
    <property type="entry name" value="AAA"/>
    <property type="match status" value="1"/>
</dbReference>
<evidence type="ECO:0000256" key="2">
    <source>
        <dbReference type="ARBA" id="ARBA00022448"/>
    </source>
</evidence>
<dbReference type="SUPFAM" id="SSF90123">
    <property type="entry name" value="ABC transporter transmembrane region"/>
    <property type="match status" value="1"/>
</dbReference>
<keyword evidence="6" id="KW-0067">ATP-binding</keyword>
<dbReference type="Gene3D" id="3.40.50.300">
    <property type="entry name" value="P-loop containing nucleotide triphosphate hydrolases"/>
    <property type="match status" value="1"/>
</dbReference>
<dbReference type="Pfam" id="PF00005">
    <property type="entry name" value="ABC_tran"/>
    <property type="match status" value="1"/>
</dbReference>
<accession>A0A2M7QIF0</accession>
<dbReference type="PANTHER" id="PTHR24221">
    <property type="entry name" value="ATP-BINDING CASSETTE SUB-FAMILY B"/>
    <property type="match status" value="1"/>
</dbReference>
<keyword evidence="7 9" id="KW-1133">Transmembrane helix</keyword>
<organism evidence="11 12">
    <name type="scientific">Candidatus Roizmanbacteria bacterium CG_4_10_14_0_8_um_filter_33_9</name>
    <dbReference type="NCBI Taxonomy" id="1974826"/>
    <lineage>
        <taxon>Bacteria</taxon>
        <taxon>Candidatus Roizmaniibacteriota</taxon>
    </lineage>
</organism>
<name>A0A2M7QIF0_9BACT</name>